<keyword evidence="1" id="KW-1133">Transmembrane helix</keyword>
<comment type="caution">
    <text evidence="2">The sequence shown here is derived from an EMBL/GenBank/DDBJ whole genome shotgun (WGS) entry which is preliminary data.</text>
</comment>
<reference evidence="2 3" key="1">
    <citation type="submission" date="2019-07" db="EMBL/GenBank/DDBJ databases">
        <title>Whole genome shotgun sequence of Alkalibacillus haloalkaliphilus NBRC 103110.</title>
        <authorList>
            <person name="Hosoyama A."/>
            <person name="Uohara A."/>
            <person name="Ohji S."/>
            <person name="Ichikawa N."/>
        </authorList>
    </citation>
    <scope>NUCLEOTIDE SEQUENCE [LARGE SCALE GENOMIC DNA]</scope>
    <source>
        <strain evidence="2 3">NBRC 103110</strain>
    </source>
</reference>
<keyword evidence="1" id="KW-0812">Transmembrane</keyword>
<sequence>MENNNKVVLGCRSCKDLYEITNGFIEMPSYLMLLTAYDRDALDDLFKNNHSCPFVGRRFISLLCYIKCLLNLFINLIKLNSKS</sequence>
<evidence type="ECO:0000256" key="1">
    <source>
        <dbReference type="SAM" id="Phobius"/>
    </source>
</evidence>
<keyword evidence="3" id="KW-1185">Reference proteome</keyword>
<organism evidence="2 3">
    <name type="scientific">Alkalibacillus haloalkaliphilus</name>
    <dbReference type="NCBI Taxonomy" id="94136"/>
    <lineage>
        <taxon>Bacteria</taxon>
        <taxon>Bacillati</taxon>
        <taxon>Bacillota</taxon>
        <taxon>Bacilli</taxon>
        <taxon>Bacillales</taxon>
        <taxon>Bacillaceae</taxon>
        <taxon>Alkalibacillus</taxon>
    </lineage>
</organism>
<name>A0A511W6L2_9BACI</name>
<feature type="transmembrane region" description="Helical" evidence="1">
    <location>
        <begin position="59"/>
        <end position="77"/>
    </location>
</feature>
<protein>
    <submittedName>
        <fullName evidence="2">Uncharacterized protein</fullName>
    </submittedName>
</protein>
<dbReference type="Proteomes" id="UP000321440">
    <property type="component" value="Unassembled WGS sequence"/>
</dbReference>
<gene>
    <name evidence="2" type="ORF">AHA02nite_25110</name>
</gene>
<evidence type="ECO:0000313" key="3">
    <source>
        <dbReference type="Proteomes" id="UP000321440"/>
    </source>
</evidence>
<dbReference type="EMBL" id="BJYA01000018">
    <property type="protein sequence ID" value="GEN46735.1"/>
    <property type="molecule type" value="Genomic_DNA"/>
</dbReference>
<proteinExistence type="predicted"/>
<accession>A0A511W6L2</accession>
<dbReference type="AlphaFoldDB" id="A0A511W6L2"/>
<evidence type="ECO:0000313" key="2">
    <source>
        <dbReference type="EMBL" id="GEN46735.1"/>
    </source>
</evidence>
<keyword evidence="1" id="KW-0472">Membrane</keyword>